<evidence type="ECO:0000259" key="6">
    <source>
        <dbReference type="Pfam" id="PF07859"/>
    </source>
</evidence>
<dbReference type="InterPro" id="IPR036291">
    <property type="entry name" value="NAD(P)-bd_dom_sf"/>
</dbReference>
<comment type="caution">
    <text evidence="7">The sequence shown here is derived from an EMBL/GenBank/DDBJ whole genome shotgun (WGS) entry which is preliminary data.</text>
</comment>
<dbReference type="GO" id="GO:0016491">
    <property type="term" value="F:oxidoreductase activity"/>
    <property type="evidence" value="ECO:0007669"/>
    <property type="project" value="UniProtKB-KW"/>
</dbReference>
<keyword evidence="8" id="KW-1185">Reference proteome</keyword>
<accession>A0A9Q5I0J4</accession>
<dbReference type="InterPro" id="IPR033140">
    <property type="entry name" value="Lipase_GDXG_put_SER_AS"/>
</dbReference>
<dbReference type="SUPFAM" id="SSF53474">
    <property type="entry name" value="alpha/beta-Hydrolases"/>
    <property type="match status" value="1"/>
</dbReference>
<evidence type="ECO:0000256" key="2">
    <source>
        <dbReference type="ARBA" id="ARBA00022857"/>
    </source>
</evidence>
<evidence type="ECO:0000313" key="7">
    <source>
        <dbReference type="EMBL" id="OCB89294.1"/>
    </source>
</evidence>
<dbReference type="OrthoDB" id="2548233at2759"/>
<dbReference type="Gene3D" id="3.40.50.720">
    <property type="entry name" value="NAD(P)-binding Rossmann-like Domain"/>
    <property type="match status" value="1"/>
</dbReference>
<gene>
    <name evidence="7" type="ORF">A7U60_g3493</name>
</gene>
<dbReference type="AlphaFoldDB" id="A0A9Q5I0J4"/>
<feature type="domain" description="Alpha/beta hydrolase fold-3" evidence="6">
    <location>
        <begin position="1012"/>
        <end position="1250"/>
    </location>
</feature>
<dbReference type="Gene3D" id="3.40.50.1820">
    <property type="entry name" value="alpha/beta hydrolase"/>
    <property type="match status" value="1"/>
</dbReference>
<dbReference type="SUPFAM" id="SSF51735">
    <property type="entry name" value="NAD(P)-binding Rossmann-fold domains"/>
    <property type="match status" value="1"/>
</dbReference>
<dbReference type="PANTHER" id="PTHR43391">
    <property type="entry name" value="RETINOL DEHYDROGENASE-RELATED"/>
    <property type="match status" value="1"/>
</dbReference>
<keyword evidence="2" id="KW-0521">NADP</keyword>
<dbReference type="Gene3D" id="3.30.559.30">
    <property type="entry name" value="Nonribosomal peptide synthetase, condensation domain"/>
    <property type="match status" value="1"/>
</dbReference>
<evidence type="ECO:0000313" key="8">
    <source>
        <dbReference type="Proteomes" id="UP000757232"/>
    </source>
</evidence>
<dbReference type="InterPro" id="IPR023213">
    <property type="entry name" value="CAT-like_dom_sf"/>
</dbReference>
<dbReference type="Pfam" id="PF07859">
    <property type="entry name" value="Abhydrolase_3"/>
    <property type="match status" value="1"/>
</dbReference>
<dbReference type="PROSITE" id="PS01174">
    <property type="entry name" value="LIPASE_GDXG_SER"/>
    <property type="match status" value="1"/>
</dbReference>
<dbReference type="PRINTS" id="PR00081">
    <property type="entry name" value="GDHRDH"/>
</dbReference>
<sequence>MPHPVQSEQSWSKVPGSDPPQYSRPLQGVELTHDCSDRLNNGLSEVVMGVMFKTTLLTEELCLRAHNAIGHMRFVAPIVACSIHPDSHDRFSSSFVYSTIRDHSNLHDWISATLSVRRGAFEPEAFVAEMNARTVPYVHPAGHQQPSHFYLLIDDTSMSGAGVEKTHGLFMHGPHTLMDAFPTLRCLDAILGWIAVPPADSLAQLPWGEEWISLPAPPIVATGGIRSDWDTEGVKLMNKMNEMFAYPPSHSLIPPRSDISIAGKMTRVHECFDPETSSRIIRETKALGFTPSTLLDASVCLATFSRNPVKPEDAATAHFAFDPTVIAQDRYLVPPHNGLSHFIAGLCLVCLRVPYDSIPSSSPRREQLIAVMSQLKAQMDHYLENANLPHVMPAQLVNHPPRLAKDIGIPYASIAINIGNINSLLRNKTSSDGKEMIVEVVDMVFGHRLPWKRILFHCWSLNSEMRLQVQASDVWDEATIHSYLSDVRQMMLAILDAPSLFIEKISPTTDDIHHQTSDHDRKLLPFPGDNFTRKIHHTSYNDIAIDPTDLAGRVVFISGAGSSLGCAAALACARAGATGLILTARTRSLDALENLENQINHECPEATVLKVAMDIRDADSIASAVSATRDTFGSIDTLLNVGGYVDATVKLTESDLEDWWTAMETNVRGSWAVTQSLLPLLKNSPSGVKWIVNYSSFTAHNTTSLCSGYGLSKLALLHLTEVLSVEFSSSPALSNINTVALFPGLVRSPMTLKSMPAALHDALIDTPELSAESMIWIVKERRDWLSGRFVSCTWDLAELAEKREEIKTKEMLKMNLKLCLDGRRRTASTFFARFHVPVQPFSLPRPTSTLPPSPYSPQSSSSPSVAKCSMFEFRRQPFRTLYMTYFITSTLLVRLPYWVITAIPPFLRPRKTWSFGRSIFVPGIRAFVSTWYATSFPPAPGADPETIANSPDAAPLGFVWVSPLPTDLISKEIGEMMKAQGVEAQKTFAYWYQREGVKSSKDRKSEPNEKIILHFHGGGYVQGSAHPKGGAIGPVSSGLLQHCHGVSRVFAGGYRVSSSAPFPSKNPWPAALLDGLACYYYLIHDMGFSASNVIVSGDSAGGHLALAIARYIGRGEHDGKGLPTPGALLLLSPTVEWGVTHTGKDSSMVRNRRTDYCGQFFQGYTQRSLLGSFPTSYAFTSQWISPASRQLPKDALENLFTGLPRKVYLLAGEAEICLDSYRTLKERLVGDLGEECVKYNEVPDATHDFITMPWHEPERTEALRDIGAWIDSL</sequence>
<feature type="compositionally biased region" description="Polar residues" evidence="5">
    <location>
        <begin position="1"/>
        <end position="12"/>
    </location>
</feature>
<organism evidence="7 8">
    <name type="scientific">Sanghuangporus baumii</name>
    <name type="common">Phellinus baumii</name>
    <dbReference type="NCBI Taxonomy" id="108892"/>
    <lineage>
        <taxon>Eukaryota</taxon>
        <taxon>Fungi</taxon>
        <taxon>Dikarya</taxon>
        <taxon>Basidiomycota</taxon>
        <taxon>Agaricomycotina</taxon>
        <taxon>Agaricomycetes</taxon>
        <taxon>Hymenochaetales</taxon>
        <taxon>Hymenochaetaceae</taxon>
        <taxon>Sanghuangporus</taxon>
    </lineage>
</organism>
<evidence type="ECO:0000256" key="3">
    <source>
        <dbReference type="ARBA" id="ARBA00023002"/>
    </source>
</evidence>
<reference evidence="7" key="1">
    <citation type="submission" date="2016-06" db="EMBL/GenBank/DDBJ databases">
        <title>Draft Genome sequence of the fungus Inonotus baumii.</title>
        <authorList>
            <person name="Zhu H."/>
            <person name="Lin W."/>
        </authorList>
    </citation>
    <scope>NUCLEOTIDE SEQUENCE</scope>
    <source>
        <strain evidence="7">821</strain>
    </source>
</reference>
<evidence type="ECO:0000256" key="1">
    <source>
        <dbReference type="ARBA" id="ARBA00006484"/>
    </source>
</evidence>
<evidence type="ECO:0000256" key="5">
    <source>
        <dbReference type="SAM" id="MobiDB-lite"/>
    </source>
</evidence>
<dbReference type="Proteomes" id="UP000757232">
    <property type="component" value="Unassembled WGS sequence"/>
</dbReference>
<dbReference type="InterPro" id="IPR002347">
    <property type="entry name" value="SDR_fam"/>
</dbReference>
<dbReference type="InterPro" id="IPR029058">
    <property type="entry name" value="AB_hydrolase_fold"/>
</dbReference>
<protein>
    <recommendedName>
        <fullName evidence="6">Alpha/beta hydrolase fold-3 domain-containing protein</fullName>
    </recommendedName>
</protein>
<evidence type="ECO:0000256" key="4">
    <source>
        <dbReference type="PROSITE-ProRule" id="PRU10038"/>
    </source>
</evidence>
<dbReference type="Gene3D" id="3.30.559.10">
    <property type="entry name" value="Chloramphenicol acetyltransferase-like domain"/>
    <property type="match status" value="1"/>
</dbReference>
<dbReference type="Pfam" id="PF00106">
    <property type="entry name" value="adh_short"/>
    <property type="match status" value="1"/>
</dbReference>
<name>A0A9Q5I0J4_SANBA</name>
<dbReference type="CDD" id="cd05233">
    <property type="entry name" value="SDR_c"/>
    <property type="match status" value="1"/>
</dbReference>
<dbReference type="PANTHER" id="PTHR43391:SF14">
    <property type="entry name" value="DEHYDROGENASE_REDUCTASE SDR FAMILY PROTEIN 7-LIKE"/>
    <property type="match status" value="1"/>
</dbReference>
<feature type="active site" evidence="4">
    <location>
        <position position="1099"/>
    </location>
</feature>
<proteinExistence type="inferred from homology"/>
<dbReference type="EMBL" id="LNZH02000158">
    <property type="protein sequence ID" value="OCB89294.1"/>
    <property type="molecule type" value="Genomic_DNA"/>
</dbReference>
<comment type="similarity">
    <text evidence="1">Belongs to the short-chain dehydrogenases/reductases (SDR) family.</text>
</comment>
<dbReference type="GO" id="GO:0016787">
    <property type="term" value="F:hydrolase activity"/>
    <property type="evidence" value="ECO:0007669"/>
    <property type="project" value="InterPro"/>
</dbReference>
<dbReference type="InterPro" id="IPR013094">
    <property type="entry name" value="AB_hydrolase_3"/>
</dbReference>
<feature type="region of interest" description="Disordered" evidence="5">
    <location>
        <begin position="1"/>
        <end position="26"/>
    </location>
</feature>
<keyword evidence="3" id="KW-0560">Oxidoreductase</keyword>